<proteinExistence type="predicted"/>
<dbReference type="RefSeq" id="WP_310918762.1">
    <property type="nucleotide sequence ID" value="NZ_JAMQON010000001.1"/>
</dbReference>
<keyword evidence="1" id="KW-1133">Transmembrane helix</keyword>
<evidence type="ECO:0000256" key="1">
    <source>
        <dbReference type="SAM" id="Phobius"/>
    </source>
</evidence>
<evidence type="ECO:0000313" key="3">
    <source>
        <dbReference type="Proteomes" id="UP001259659"/>
    </source>
</evidence>
<keyword evidence="3" id="KW-1185">Reference proteome</keyword>
<gene>
    <name evidence="2" type="ORF">NDI56_07185</name>
</gene>
<dbReference type="InterPro" id="IPR055685">
    <property type="entry name" value="DUF7261"/>
</dbReference>
<keyword evidence="1" id="KW-0812">Transmembrane</keyword>
<reference evidence="2 3" key="1">
    <citation type="submission" date="2022-06" db="EMBL/GenBank/DDBJ databases">
        <title>Haloarcula sp. a new haloarchaeum isolate from saline soil.</title>
        <authorList>
            <person name="Strakova D."/>
            <person name="Galisteo C."/>
            <person name="Sanchez-Porro C."/>
            <person name="Ventosa A."/>
        </authorList>
    </citation>
    <scope>NUCLEOTIDE SEQUENCE [LARGE SCALE GENOMIC DNA]</scope>
    <source>
        <strain evidence="2 3">S1CR25-12</strain>
    </source>
</reference>
<accession>A0ABU2FAA3</accession>
<organism evidence="2 3">
    <name type="scientific">Haloarcula saliterrae</name>
    <dbReference type="NCBI Taxonomy" id="2950534"/>
    <lineage>
        <taxon>Archaea</taxon>
        <taxon>Methanobacteriati</taxon>
        <taxon>Methanobacteriota</taxon>
        <taxon>Stenosarchaea group</taxon>
        <taxon>Halobacteria</taxon>
        <taxon>Halobacteriales</taxon>
        <taxon>Haloarculaceae</taxon>
        <taxon>Haloarcula</taxon>
    </lineage>
</organism>
<evidence type="ECO:0008006" key="4">
    <source>
        <dbReference type="Google" id="ProtNLM"/>
    </source>
</evidence>
<keyword evidence="1" id="KW-0472">Membrane</keyword>
<evidence type="ECO:0000313" key="2">
    <source>
        <dbReference type="EMBL" id="MDS0259174.1"/>
    </source>
</evidence>
<feature type="transmembrane region" description="Helical" evidence="1">
    <location>
        <begin position="12"/>
        <end position="36"/>
    </location>
</feature>
<dbReference type="EMBL" id="JAMQON010000001">
    <property type="protein sequence ID" value="MDS0259174.1"/>
    <property type="molecule type" value="Genomic_DNA"/>
</dbReference>
<sequence>MADLRRDDRGQIILVAAFALAVIFVVMALIVNSAIFTENLASRGETTGSNGALSMRAMVEANVGDSVAAANRNDNATAAALATAVQAGVRNISEQTGRQSARSGRVVDVAYQSSTPGVRVYQSNNSTFTDDAGDESYQVAGLVSRADGANGTRAFEIEANSITATDNGSAFEIRAQSTPATGVQESWRARIWESGGDTVHVRTLRDVGSTTAVEDCTVTHDGPGASVDIDVTGGTIDGEECDALGTAPTGRNFHFGAGTGVTPGTTESYNISFANADAISGNFSMVLYRRSPLSPEVSPLRTAPASSPALYDVTVRYTYLTTDMRYETDVRVAPGEADV</sequence>
<protein>
    <recommendedName>
        <fullName evidence="4">Flagellin</fullName>
    </recommendedName>
</protein>
<comment type="caution">
    <text evidence="2">The sequence shown here is derived from an EMBL/GenBank/DDBJ whole genome shotgun (WGS) entry which is preliminary data.</text>
</comment>
<dbReference type="Pfam" id="PF23922">
    <property type="entry name" value="DUF7261"/>
    <property type="match status" value="1"/>
</dbReference>
<dbReference type="Proteomes" id="UP001259659">
    <property type="component" value="Unassembled WGS sequence"/>
</dbReference>
<name>A0ABU2FAA3_9EURY</name>